<keyword evidence="2 8" id="KW-0963">Cytoplasm</keyword>
<feature type="binding site" evidence="8">
    <location>
        <position position="138"/>
    </location>
    <ligand>
        <name>GTP</name>
        <dbReference type="ChEBI" id="CHEBI:37565"/>
    </ligand>
</feature>
<feature type="binding site" evidence="8">
    <location>
        <position position="186"/>
    </location>
    <ligand>
        <name>GTP</name>
        <dbReference type="ChEBI" id="CHEBI:37565"/>
    </ligand>
</feature>
<gene>
    <name evidence="8" type="primary">ftsZ</name>
    <name evidence="14" type="ORF">COT24_02485</name>
</gene>
<accession>A0A2H0YVX1</accession>
<dbReference type="InterPro" id="IPR037103">
    <property type="entry name" value="Tubulin/FtsZ-like_C"/>
</dbReference>
<dbReference type="GO" id="GO:0000917">
    <property type="term" value="P:division septum assembly"/>
    <property type="evidence" value="ECO:0007669"/>
    <property type="project" value="UniProtKB-KW"/>
</dbReference>
<evidence type="ECO:0000259" key="12">
    <source>
        <dbReference type="SMART" id="SM00864"/>
    </source>
</evidence>
<dbReference type="InterPro" id="IPR020805">
    <property type="entry name" value="Cell_div_FtsZ_CS"/>
</dbReference>
<sequence>MEIKPDIETFAKIKVLGVGGSGGAAINRMVSSKIKGIDFIAINTDAQALHHSQATAKIHIGKNTTRGLGAGMDPELGQKAAEENREELSELLKGSDMVFITCGLGGGTGTGASPIIADIAKEVGALTVAVITKPFAFEGEQRRSIAESGLRDLADRVDSTITIPNDRILQIIDKKTSLLEAFGIVDDVLRQGVQGISDLITVPGLINVDFADVKAIMENTGSALMGIGSASGENRAIEAAKAAIDSPLLELNIDGAKGILFTVTGGPDLGMHEVNEAAKIITESADPNAKVIFGSVIDEDLEDEVRITVIATGFGEGAKAKTIKRETVLPSEDINVFGRIEEPIVAAPSVPAASRGSVKEEKKSVSKKEEEDLEIPAFIRKKMM</sequence>
<reference evidence="14 15" key="1">
    <citation type="submission" date="2017-09" db="EMBL/GenBank/DDBJ databases">
        <title>Depth-based differentiation of microbial function through sediment-hosted aquifers and enrichment of novel symbionts in the deep terrestrial subsurface.</title>
        <authorList>
            <person name="Probst A.J."/>
            <person name="Ladd B."/>
            <person name="Jarett J.K."/>
            <person name="Geller-Mcgrath D.E."/>
            <person name="Sieber C.M."/>
            <person name="Emerson J.B."/>
            <person name="Anantharaman K."/>
            <person name="Thomas B.C."/>
            <person name="Malmstrom R."/>
            <person name="Stieglmeier M."/>
            <person name="Klingl A."/>
            <person name="Woyke T."/>
            <person name="Ryan C.M."/>
            <person name="Banfield J.F."/>
        </authorList>
    </citation>
    <scope>NUCLEOTIDE SEQUENCE [LARGE SCALE GENOMIC DNA]</scope>
    <source>
        <strain evidence="14">CG08_land_8_20_14_0_20_40_16</strain>
    </source>
</reference>
<dbReference type="InterPro" id="IPR008280">
    <property type="entry name" value="Tub_FtsZ_C"/>
</dbReference>
<dbReference type="SMART" id="SM00864">
    <property type="entry name" value="Tubulin"/>
    <property type="match status" value="1"/>
</dbReference>
<evidence type="ECO:0000256" key="6">
    <source>
        <dbReference type="ARBA" id="ARBA00023210"/>
    </source>
</evidence>
<dbReference type="GO" id="GO:0032153">
    <property type="term" value="C:cell division site"/>
    <property type="evidence" value="ECO:0007669"/>
    <property type="project" value="UniProtKB-UniRule"/>
</dbReference>
<dbReference type="GO" id="GO:0003924">
    <property type="term" value="F:GTPase activity"/>
    <property type="evidence" value="ECO:0007669"/>
    <property type="project" value="UniProtKB-UniRule"/>
</dbReference>
<keyword evidence="7 8" id="KW-0131">Cell cycle</keyword>
<evidence type="ECO:0000256" key="3">
    <source>
        <dbReference type="ARBA" id="ARBA00022618"/>
    </source>
</evidence>
<evidence type="ECO:0000256" key="11">
    <source>
        <dbReference type="SAM" id="MobiDB-lite"/>
    </source>
</evidence>
<dbReference type="SUPFAM" id="SSF52490">
    <property type="entry name" value="Tubulin nucleotide-binding domain-like"/>
    <property type="match status" value="1"/>
</dbReference>
<dbReference type="PANTHER" id="PTHR30314:SF3">
    <property type="entry name" value="MITOCHONDRIAL DIVISION PROTEIN FSZA"/>
    <property type="match status" value="1"/>
</dbReference>
<comment type="subunit">
    <text evidence="8">Homodimer. Polymerizes to form a dynamic ring structure in a strictly GTP-dependent manner. Interacts directly with several other division proteins.</text>
</comment>
<dbReference type="Gene3D" id="3.30.1330.20">
    <property type="entry name" value="Tubulin/FtsZ, C-terminal domain"/>
    <property type="match status" value="1"/>
</dbReference>
<dbReference type="InterPro" id="IPR024757">
    <property type="entry name" value="FtsZ_C"/>
</dbReference>
<dbReference type="NCBIfam" id="TIGR00065">
    <property type="entry name" value="ftsZ"/>
    <property type="match status" value="1"/>
</dbReference>
<dbReference type="Pfam" id="PF00091">
    <property type="entry name" value="Tubulin"/>
    <property type="match status" value="1"/>
</dbReference>
<comment type="function">
    <text evidence="8 10">Essential cell division protein that forms a contractile ring structure (Z ring) at the future cell division site. The regulation of the ring assembly controls the timing and the location of cell division. One of the functions of the FtsZ ring is to recruit other cell division proteins to the septum to produce a new cell wall between the dividing cells. Binds GTP and shows GTPase activity.</text>
</comment>
<dbReference type="SMART" id="SM00865">
    <property type="entry name" value="Tubulin_C"/>
    <property type="match status" value="1"/>
</dbReference>
<dbReference type="InterPro" id="IPR036525">
    <property type="entry name" value="Tubulin/FtsZ_GTPase_sf"/>
</dbReference>
<dbReference type="PROSITE" id="PS01135">
    <property type="entry name" value="FTSZ_2"/>
    <property type="match status" value="1"/>
</dbReference>
<dbReference type="InterPro" id="IPR000158">
    <property type="entry name" value="Cell_div_FtsZ"/>
</dbReference>
<evidence type="ECO:0000313" key="15">
    <source>
        <dbReference type="Proteomes" id="UP000231542"/>
    </source>
</evidence>
<dbReference type="AlphaFoldDB" id="A0A2H0YVX1"/>
<dbReference type="GO" id="GO:0043093">
    <property type="term" value="P:FtsZ-dependent cytokinesis"/>
    <property type="evidence" value="ECO:0007669"/>
    <property type="project" value="UniProtKB-UniRule"/>
</dbReference>
<proteinExistence type="inferred from homology"/>
<dbReference type="Proteomes" id="UP000231542">
    <property type="component" value="Unassembled WGS sequence"/>
</dbReference>
<keyword evidence="4 8" id="KW-0547">Nucleotide-binding</keyword>
<dbReference type="PRINTS" id="PR00423">
    <property type="entry name" value="CELLDVISFTSZ"/>
</dbReference>
<dbReference type="GO" id="GO:0051258">
    <property type="term" value="P:protein polymerization"/>
    <property type="evidence" value="ECO:0007669"/>
    <property type="project" value="UniProtKB-UniRule"/>
</dbReference>
<evidence type="ECO:0000256" key="7">
    <source>
        <dbReference type="ARBA" id="ARBA00023306"/>
    </source>
</evidence>
<evidence type="ECO:0000256" key="5">
    <source>
        <dbReference type="ARBA" id="ARBA00023134"/>
    </source>
</evidence>
<dbReference type="InterPro" id="IPR018316">
    <property type="entry name" value="Tubulin/FtsZ_2-layer-sand-dom"/>
</dbReference>
<dbReference type="InterPro" id="IPR045061">
    <property type="entry name" value="FtsZ/CetZ"/>
</dbReference>
<evidence type="ECO:0000256" key="4">
    <source>
        <dbReference type="ARBA" id="ARBA00022741"/>
    </source>
</evidence>
<dbReference type="GO" id="GO:0005525">
    <property type="term" value="F:GTP binding"/>
    <property type="evidence" value="ECO:0007669"/>
    <property type="project" value="UniProtKB-UniRule"/>
</dbReference>
<evidence type="ECO:0000256" key="2">
    <source>
        <dbReference type="ARBA" id="ARBA00022490"/>
    </source>
</evidence>
<feature type="region of interest" description="Disordered" evidence="11">
    <location>
        <begin position="349"/>
        <end position="370"/>
    </location>
</feature>
<evidence type="ECO:0000313" key="14">
    <source>
        <dbReference type="EMBL" id="PIS42641.1"/>
    </source>
</evidence>
<keyword evidence="3 8" id="KW-0132">Cell division</keyword>
<feature type="compositionally biased region" description="Basic and acidic residues" evidence="11">
    <location>
        <begin position="357"/>
        <end position="370"/>
    </location>
</feature>
<comment type="caution">
    <text evidence="8">Lacks conserved residue(s) required for the propagation of feature annotation.</text>
</comment>
<feature type="domain" description="Tubulin/FtsZ 2-layer sandwich" evidence="13">
    <location>
        <begin position="206"/>
        <end position="323"/>
    </location>
</feature>
<dbReference type="EMBL" id="PEXU01000030">
    <property type="protein sequence ID" value="PIS42641.1"/>
    <property type="molecule type" value="Genomic_DNA"/>
</dbReference>
<dbReference type="InterPro" id="IPR003008">
    <property type="entry name" value="Tubulin_FtsZ_GTPase"/>
</dbReference>
<feature type="binding site" evidence="8">
    <location>
        <position position="142"/>
    </location>
    <ligand>
        <name>GTP</name>
        <dbReference type="ChEBI" id="CHEBI:37565"/>
    </ligand>
</feature>
<protein>
    <recommendedName>
        <fullName evidence="8 9">Cell division protein FtsZ</fullName>
    </recommendedName>
</protein>
<feature type="domain" description="Tubulin/FtsZ GTPase" evidence="12">
    <location>
        <begin position="12"/>
        <end position="204"/>
    </location>
</feature>
<keyword evidence="6 8" id="KW-0717">Septation</keyword>
<dbReference type="HAMAP" id="MF_00909">
    <property type="entry name" value="FtsZ"/>
    <property type="match status" value="1"/>
</dbReference>
<dbReference type="FunFam" id="3.40.50.1440:FF:000023">
    <property type="entry name" value="Cell division protein FtsZ"/>
    <property type="match status" value="1"/>
</dbReference>
<evidence type="ECO:0000256" key="8">
    <source>
        <dbReference type="HAMAP-Rule" id="MF_00909"/>
    </source>
</evidence>
<comment type="caution">
    <text evidence="14">The sequence shown here is derived from an EMBL/GenBank/DDBJ whole genome shotgun (WGS) entry which is preliminary data.</text>
</comment>
<dbReference type="CDD" id="cd02201">
    <property type="entry name" value="FtsZ_type1"/>
    <property type="match status" value="1"/>
</dbReference>
<comment type="similarity">
    <text evidence="1 8 10">Belongs to the FtsZ family.</text>
</comment>
<dbReference type="Pfam" id="PF12327">
    <property type="entry name" value="FtsZ_C"/>
    <property type="match status" value="1"/>
</dbReference>
<evidence type="ECO:0000256" key="10">
    <source>
        <dbReference type="RuleBase" id="RU000631"/>
    </source>
</evidence>
<dbReference type="Gene3D" id="3.40.50.1440">
    <property type="entry name" value="Tubulin/FtsZ, GTPase domain"/>
    <property type="match status" value="1"/>
</dbReference>
<organism evidence="14 15">
    <name type="scientific">Candidatus Kerfeldbacteria bacterium CG08_land_8_20_14_0_20_40_16</name>
    <dbReference type="NCBI Taxonomy" id="2014244"/>
    <lineage>
        <taxon>Bacteria</taxon>
        <taxon>Candidatus Kerfeldiibacteriota</taxon>
    </lineage>
</organism>
<keyword evidence="5 8" id="KW-0342">GTP-binding</keyword>
<name>A0A2H0YVX1_9BACT</name>
<evidence type="ECO:0000256" key="9">
    <source>
        <dbReference type="NCBIfam" id="TIGR00065"/>
    </source>
</evidence>
<comment type="subcellular location">
    <subcellularLocation>
        <location evidence="8">Cytoplasm</location>
    </subcellularLocation>
    <text evidence="8">Assembles at midcell at the inner surface of the cytoplasmic membrane.</text>
</comment>
<dbReference type="SUPFAM" id="SSF55307">
    <property type="entry name" value="Tubulin C-terminal domain-like"/>
    <property type="match status" value="1"/>
</dbReference>
<evidence type="ECO:0000259" key="13">
    <source>
        <dbReference type="SMART" id="SM00865"/>
    </source>
</evidence>
<dbReference type="PANTHER" id="PTHR30314">
    <property type="entry name" value="CELL DIVISION PROTEIN FTSZ-RELATED"/>
    <property type="match status" value="1"/>
</dbReference>
<evidence type="ECO:0000256" key="1">
    <source>
        <dbReference type="ARBA" id="ARBA00009690"/>
    </source>
</evidence>
<feature type="binding site" evidence="8">
    <location>
        <begin position="107"/>
        <end position="109"/>
    </location>
    <ligand>
        <name>GTP</name>
        <dbReference type="ChEBI" id="CHEBI:37565"/>
    </ligand>
</feature>
<dbReference type="GO" id="GO:0005737">
    <property type="term" value="C:cytoplasm"/>
    <property type="evidence" value="ECO:0007669"/>
    <property type="project" value="UniProtKB-SubCell"/>
</dbReference>